<accession>A0A644U1J8</accession>
<name>A0A644U1J8_9ZZZZ</name>
<organism evidence="1">
    <name type="scientific">bioreactor metagenome</name>
    <dbReference type="NCBI Taxonomy" id="1076179"/>
    <lineage>
        <taxon>unclassified sequences</taxon>
        <taxon>metagenomes</taxon>
        <taxon>ecological metagenomes</taxon>
    </lineage>
</organism>
<gene>
    <name evidence="1" type="ORF">SDC9_18352</name>
</gene>
<protein>
    <submittedName>
        <fullName evidence="1">Uncharacterized protein</fullName>
    </submittedName>
</protein>
<dbReference type="AlphaFoldDB" id="A0A644U1J8"/>
<dbReference type="EMBL" id="VSSQ01000067">
    <property type="protein sequence ID" value="MPL72567.1"/>
    <property type="molecule type" value="Genomic_DNA"/>
</dbReference>
<comment type="caution">
    <text evidence="1">The sequence shown here is derived from an EMBL/GenBank/DDBJ whole genome shotgun (WGS) entry which is preliminary data.</text>
</comment>
<proteinExistence type="predicted"/>
<sequence length="208" mass="23262">MKMSLLTLAVMAVVICSAGCVSSPHDIIGTWTSEDISGLGLPLPDVTHIIVEFTPDRKGTETWVYTNGGRYVSNISWIENDDGTFAYAYESWLTTLTENGTLACDEEGRVFNRIGGDADSGYPGTWAAVEAYEYNGMFYTITNEIYPDNTGVSIWTNQDGVTDQPWEIIWYPYKENMYINYYKEALIGFTILDNGTGMDSYNLTYTKA</sequence>
<reference evidence="1" key="1">
    <citation type="submission" date="2019-08" db="EMBL/GenBank/DDBJ databases">
        <authorList>
            <person name="Kucharzyk K."/>
            <person name="Murdoch R.W."/>
            <person name="Higgins S."/>
            <person name="Loffler F."/>
        </authorList>
    </citation>
    <scope>NUCLEOTIDE SEQUENCE</scope>
</reference>
<evidence type="ECO:0000313" key="1">
    <source>
        <dbReference type="EMBL" id="MPL72567.1"/>
    </source>
</evidence>